<keyword evidence="2" id="KW-1185">Reference proteome</keyword>
<protein>
    <submittedName>
        <fullName evidence="1">Uncharacterized protein</fullName>
    </submittedName>
</protein>
<name>A0ABW6Z9X2_9ACTN</name>
<accession>A0ABW6Z9X2</accession>
<comment type="caution">
    <text evidence="1">The sequence shown here is derived from an EMBL/GenBank/DDBJ whole genome shotgun (WGS) entry which is preliminary data.</text>
</comment>
<dbReference type="EMBL" id="JBICBM010000060">
    <property type="protein sequence ID" value="MFF9887935.1"/>
    <property type="molecule type" value="Genomic_DNA"/>
</dbReference>
<proteinExistence type="predicted"/>
<organism evidence="1 2">
    <name type="scientific">Streptomyces eurythermus</name>
    <dbReference type="NCBI Taxonomy" id="42237"/>
    <lineage>
        <taxon>Bacteria</taxon>
        <taxon>Bacillati</taxon>
        <taxon>Actinomycetota</taxon>
        <taxon>Actinomycetes</taxon>
        <taxon>Kitasatosporales</taxon>
        <taxon>Streptomycetaceae</taxon>
        <taxon>Streptomyces</taxon>
    </lineage>
</organism>
<dbReference type="RefSeq" id="WP_030795569.1">
    <property type="nucleotide sequence ID" value="NZ_JBFACJ010000082.1"/>
</dbReference>
<gene>
    <name evidence="1" type="ORF">ACF1HC_41340</name>
</gene>
<evidence type="ECO:0000313" key="2">
    <source>
        <dbReference type="Proteomes" id="UP001603418"/>
    </source>
</evidence>
<evidence type="ECO:0000313" key="1">
    <source>
        <dbReference type="EMBL" id="MFF9887935.1"/>
    </source>
</evidence>
<reference evidence="1 2" key="1">
    <citation type="submission" date="2024-10" db="EMBL/GenBank/DDBJ databases">
        <title>The Natural Products Discovery Center: Release of the First 8490 Sequenced Strains for Exploring Actinobacteria Biosynthetic Diversity.</title>
        <authorList>
            <person name="Kalkreuter E."/>
            <person name="Kautsar S.A."/>
            <person name="Yang D."/>
            <person name="Bader C.D."/>
            <person name="Teijaro C.N."/>
            <person name="Fluegel L."/>
            <person name="Davis C.M."/>
            <person name="Simpson J.R."/>
            <person name="Lauterbach L."/>
            <person name="Steele A.D."/>
            <person name="Gui C."/>
            <person name="Meng S."/>
            <person name="Li G."/>
            <person name="Viehrig K."/>
            <person name="Ye F."/>
            <person name="Su P."/>
            <person name="Kiefer A.F."/>
            <person name="Nichols A."/>
            <person name="Cepeda A.J."/>
            <person name="Yan W."/>
            <person name="Fan B."/>
            <person name="Jiang Y."/>
            <person name="Adhikari A."/>
            <person name="Zheng C.-J."/>
            <person name="Schuster L."/>
            <person name="Cowan T.M."/>
            <person name="Smanski M.J."/>
            <person name="Chevrette M.G."/>
            <person name="De Carvalho L.P.S."/>
            <person name="Shen B."/>
        </authorList>
    </citation>
    <scope>NUCLEOTIDE SEQUENCE [LARGE SCALE GENOMIC DNA]</scope>
    <source>
        <strain evidence="1 2">NPDC013366</strain>
    </source>
</reference>
<sequence>MIRLIAQDDTLELSEEQVSKIKFWLLEFLPARTCEVSVGPGAAIVVPDQDRGLDDLTPGLLLQLEAIVGCALLA</sequence>
<dbReference type="Proteomes" id="UP001603418">
    <property type="component" value="Unassembled WGS sequence"/>
</dbReference>